<dbReference type="Pfam" id="PF22967">
    <property type="entry name" value="Ig_NUP210_1st"/>
    <property type="match status" value="1"/>
</dbReference>
<feature type="signal peptide" evidence="1">
    <location>
        <begin position="1"/>
        <end position="18"/>
    </location>
</feature>
<evidence type="ECO:0000259" key="4">
    <source>
        <dbReference type="Pfam" id="PF22967"/>
    </source>
</evidence>
<feature type="domain" description="NUP210 Ig-like" evidence="4">
    <location>
        <begin position="25"/>
        <end position="111"/>
    </location>
</feature>
<dbReference type="Pfam" id="PF22962">
    <property type="entry name" value="Ig_NUP210_7th"/>
    <property type="match status" value="1"/>
</dbReference>
<dbReference type="InterPro" id="IPR056899">
    <property type="entry name" value="Ig_NUP210_9th"/>
</dbReference>
<dbReference type="PANTHER" id="PTHR23019:SF0">
    <property type="entry name" value="NUCLEAR PORE MEMBRANE GLYCOPROTEIN 210"/>
    <property type="match status" value="1"/>
</dbReference>
<dbReference type="InterPro" id="IPR058779">
    <property type="entry name" value="Ig_NUP210_13th"/>
</dbReference>
<dbReference type="InterPro" id="IPR055099">
    <property type="entry name" value="Ig_NUP210_7th"/>
</dbReference>
<accession>A0A9Q0N0U9</accession>
<dbReference type="InterPro" id="IPR055098">
    <property type="entry name" value="Ig_NUP210_3rd"/>
</dbReference>
<protein>
    <submittedName>
        <fullName evidence="10">Nuclear pore membrane glycoprotein</fullName>
    </submittedName>
</protein>
<reference evidence="10" key="1">
    <citation type="submission" date="2022-07" db="EMBL/GenBank/DDBJ databases">
        <authorList>
            <person name="Trinca V."/>
            <person name="Uliana J.V.C."/>
            <person name="Torres T.T."/>
            <person name="Ward R.J."/>
            <person name="Monesi N."/>
        </authorList>
    </citation>
    <scope>NUCLEOTIDE SEQUENCE</scope>
    <source>
        <strain evidence="10">HSMRA1968</strain>
        <tissue evidence="10">Whole embryos</tissue>
    </source>
</reference>
<feature type="chain" id="PRO_5040446858" evidence="1">
    <location>
        <begin position="19"/>
        <end position="1546"/>
    </location>
</feature>
<dbReference type="Pfam" id="PF26182">
    <property type="entry name" value="Ig_NUP210_5th"/>
    <property type="match status" value="1"/>
</dbReference>
<evidence type="ECO:0000259" key="2">
    <source>
        <dbReference type="Pfam" id="PF22962"/>
    </source>
</evidence>
<feature type="domain" description="NUP210 Ig-like" evidence="2">
    <location>
        <begin position="641"/>
        <end position="737"/>
    </location>
</feature>
<dbReference type="Proteomes" id="UP001151699">
    <property type="component" value="Chromosome B"/>
</dbReference>
<dbReference type="Pfam" id="PF26181">
    <property type="entry name" value="Ig_NUP210_13th"/>
    <property type="match status" value="1"/>
</dbReference>
<dbReference type="Pfam" id="PF24991">
    <property type="entry name" value="Ig_NUP210_4th"/>
    <property type="match status" value="1"/>
</dbReference>
<dbReference type="PANTHER" id="PTHR23019">
    <property type="entry name" value="NUCLEAR PORE MEMBRANE GLYCOPROTEIN GP210-RELATED"/>
    <property type="match status" value="1"/>
</dbReference>
<feature type="domain" description="NUP210 Ig-like" evidence="9">
    <location>
        <begin position="1169"/>
        <end position="1273"/>
    </location>
</feature>
<evidence type="ECO:0000259" key="9">
    <source>
        <dbReference type="Pfam" id="PF26181"/>
    </source>
</evidence>
<feature type="domain" description="NUP210 Ig-like" evidence="7">
    <location>
        <begin position="533"/>
        <end position="618"/>
    </location>
</feature>
<dbReference type="Pfam" id="PF24902">
    <property type="entry name" value="Ig_NUP210_9th"/>
    <property type="match status" value="1"/>
</dbReference>
<proteinExistence type="predicted"/>
<comment type="caution">
    <text evidence="10">The sequence shown here is derived from an EMBL/GenBank/DDBJ whole genome shotgun (WGS) entry which is preliminary data.</text>
</comment>
<dbReference type="EMBL" id="WJQU01000002">
    <property type="protein sequence ID" value="KAJ6640907.1"/>
    <property type="molecule type" value="Genomic_DNA"/>
</dbReference>
<evidence type="ECO:0000259" key="3">
    <source>
        <dbReference type="Pfam" id="PF22963"/>
    </source>
</evidence>
<dbReference type="Pfam" id="PF24935">
    <property type="entry name" value="Ig_NUP210_6th"/>
    <property type="match status" value="1"/>
</dbReference>
<feature type="domain" description="NUP210 Ig-like" evidence="6">
    <location>
        <begin position="902"/>
        <end position="968"/>
    </location>
</feature>
<name>A0A9Q0N0U9_9DIPT</name>
<dbReference type="Pfam" id="PF22969">
    <property type="entry name" value="Ig_NUP210_2nd"/>
    <property type="match status" value="1"/>
</dbReference>
<evidence type="ECO:0000259" key="5">
    <source>
        <dbReference type="Pfam" id="PF22969"/>
    </source>
</evidence>
<keyword evidence="1" id="KW-0732">Signal</keyword>
<dbReference type="GO" id="GO:0005643">
    <property type="term" value="C:nuclear pore"/>
    <property type="evidence" value="ECO:0007669"/>
    <property type="project" value="TreeGrafter"/>
</dbReference>
<evidence type="ECO:0000259" key="6">
    <source>
        <dbReference type="Pfam" id="PF24902"/>
    </source>
</evidence>
<dbReference type="Pfam" id="PF22963">
    <property type="entry name" value="Ig_NUP210_3rd"/>
    <property type="match status" value="1"/>
</dbReference>
<feature type="domain" description="NUP210 fourth Ig-like" evidence="8">
    <location>
        <begin position="347"/>
        <end position="417"/>
    </location>
</feature>
<dbReference type="InterPro" id="IPR055096">
    <property type="entry name" value="Ig_NUP210_1st"/>
</dbReference>
<feature type="domain" description="NUP210 Ig-like" evidence="5">
    <location>
        <begin position="120"/>
        <end position="234"/>
    </location>
</feature>
<gene>
    <name evidence="10" type="primary">Gp210</name>
    <name evidence="10" type="ORF">Bhyg_05840</name>
</gene>
<evidence type="ECO:0000313" key="10">
    <source>
        <dbReference type="EMBL" id="KAJ6640907.1"/>
    </source>
</evidence>
<dbReference type="InterPro" id="IPR056898">
    <property type="entry name" value="Ig_NUP210_6th"/>
</dbReference>
<feature type="domain" description="NUP210 Ig-like" evidence="3">
    <location>
        <begin position="243"/>
        <end position="332"/>
    </location>
</feature>
<keyword evidence="11" id="KW-1185">Reference proteome</keyword>
<evidence type="ECO:0000259" key="8">
    <source>
        <dbReference type="Pfam" id="PF24991"/>
    </source>
</evidence>
<dbReference type="InterPro" id="IPR045197">
    <property type="entry name" value="NUP210-like"/>
</dbReference>
<evidence type="ECO:0000259" key="7">
    <source>
        <dbReference type="Pfam" id="PF24935"/>
    </source>
</evidence>
<sequence>MKKINILFLLAIFNFTNCAKFSPGPRILLPVFENLSVNFTLQIIEGGCFTWSSSRPDLISITPIYVDRYNDCSHQVVITAASSREQRRNTAVVLAEDLSAGETLRADVILDIIHELGVLTTTRELYTEEVPETFKMWAFDAQGNAFSTLDGVEFTWKISSQNHRNVDSKVRNSWQEVLKFLRFAESRHHEVPKGVEYLESIGKRGSMVLLEGVNTGSASVTVNLPYPEYSKIPPLVVNIMVLANLMLDPSDAHILVGDTIQFKIKQLKKGKLEEVPPNQYYLEIADNNYAKLEGNSATGYKIGTTSVYLRDRNIPNHLDSDMAPMPTAKLTITDAKQLTLTLLPYLNWVTVVEERHEIAADLLSSDGNKITLGTKFNIKTSFDETMFHSLSRTMNGTRIYGEAVQRGVSTVTANFQNLEATAELIIYDKIDLKPQLVIIPYDANSPKGQSIQFKATGGTNSFFWSSLHPQLVSIDGNGLGFTKPENLHTFINYQSDYQHDNVHKFGQIRVALAQNEKIAKTADIFFLPPVKLEIVQYNFETALNDVVEIHVAIYTKFNNSLVPFYACDNLNLKLDFSTEIFENENSQYDNRKLANKACRILSLRANTIGTTQLKVAYNFMNELLRDEVTLVVFEKLNILNPATNEIVLPIGATRNVIYAQGPQKMFNIEAELVKRIDYDKELVDVVEVQNEFSKDYHIFNVLCKVVGETKLTLDIHNLLSAKNYVPYSSKIVTNIYCVKPRFLNLYTTAELRTSCPMKTKKSLMYLQGNSNNLEIGIEVLDAQNRKLMNISSLEFDWKFAQADSHIDANVNHRRETEVDILTGVSIPVRDYLAVTIPNVSNISKIKGAVTSYSWRVLDSFGIDAENPEFGIQKTPTSAYKKPIIENELSLLTVNQKLLPFESVSIFIGNTEPERYAVSQGSGYYEITLSDEDIAAVEYDGSKNEIVIKPLRVGRVKVEISDRCLTTEPSSLFISVVTIGRIEVKVPDRVEKSKTIEAIVKLYDSMDNVMAVDANHLHIYELREEVFNSKILHVKLGHQENLNFGEIRYIVTGLELGETKIVIYSGKGDKLIRSPDVNVQVFPPLRLFPRNSTIIVGSNVQIYSQGGPHPDINILYSVQNENVISMESAVATALKLGDTKIIGKCVGINPATGRQIIFSQDSVHIYVVPLDKIKIKTPLVRIKSGAVMPATLWGVPDISPMILGTLPRLSVTWTTNQPDVVSIFGIFSETGIDYNTNDMISVRIKALNPGEAKIQAVVVTPTGTQTIFVQVTVFKMLELIAPIHIADKTTLIPPKASINLKANLVDVSYKVADASNAIVSVTKDGTLKTSDTLGRDLIIASSLDQTLSIPIEVKNIHYVLATLDAPSVKFKHTETKLPRGMNIFLKVTLHDNLGNEFSHNFEDINTLKHKLSSKEIADIHIGGNFTIGINLPREAAGMLAVSLRDTAGVKYAEDFIKLSVAQSHHIFPTQTIFSVGDIICFDSPLTYSANWISTDKAVIEVDNNSVAYNAIPTILCILSQTTNTKRKNEENLFFPCKISIKKFFCVS</sequence>
<feature type="non-terminal residue" evidence="10">
    <location>
        <position position="1546"/>
    </location>
</feature>
<organism evidence="10 11">
    <name type="scientific">Pseudolycoriella hygida</name>
    <dbReference type="NCBI Taxonomy" id="35572"/>
    <lineage>
        <taxon>Eukaryota</taxon>
        <taxon>Metazoa</taxon>
        <taxon>Ecdysozoa</taxon>
        <taxon>Arthropoda</taxon>
        <taxon>Hexapoda</taxon>
        <taxon>Insecta</taxon>
        <taxon>Pterygota</taxon>
        <taxon>Neoptera</taxon>
        <taxon>Endopterygota</taxon>
        <taxon>Diptera</taxon>
        <taxon>Nematocera</taxon>
        <taxon>Sciaroidea</taxon>
        <taxon>Sciaridae</taxon>
        <taxon>Pseudolycoriella</taxon>
    </lineage>
</organism>
<evidence type="ECO:0000256" key="1">
    <source>
        <dbReference type="SAM" id="SignalP"/>
    </source>
</evidence>
<evidence type="ECO:0000313" key="11">
    <source>
        <dbReference type="Proteomes" id="UP001151699"/>
    </source>
</evidence>
<dbReference type="InterPro" id="IPR056897">
    <property type="entry name" value="Ig_NUP210_4th"/>
</dbReference>
<dbReference type="OrthoDB" id="361283at2759"/>
<dbReference type="InterPro" id="IPR055097">
    <property type="entry name" value="Ig_NUP210_2nd"/>
</dbReference>